<evidence type="ECO:0000313" key="2">
    <source>
        <dbReference type="EMBL" id="CAL8140925.1"/>
    </source>
</evidence>
<evidence type="ECO:0008006" key="4">
    <source>
        <dbReference type="Google" id="ProtNLM"/>
    </source>
</evidence>
<dbReference type="SUPFAM" id="SSF81383">
    <property type="entry name" value="F-box domain"/>
    <property type="match status" value="1"/>
</dbReference>
<reference evidence="2 3" key="1">
    <citation type="submission" date="2024-08" db="EMBL/GenBank/DDBJ databases">
        <authorList>
            <person name="Cucini C."/>
            <person name="Frati F."/>
        </authorList>
    </citation>
    <scope>NUCLEOTIDE SEQUENCE [LARGE SCALE GENOMIC DNA]</scope>
</reference>
<name>A0ABP1S1R8_9HEXA</name>
<accession>A0ABP1S1R8</accession>
<feature type="region of interest" description="Disordered" evidence="1">
    <location>
        <begin position="1"/>
        <end position="22"/>
    </location>
</feature>
<gene>
    <name evidence="2" type="ORF">ODALV1_LOCUS28491</name>
</gene>
<evidence type="ECO:0000256" key="1">
    <source>
        <dbReference type="SAM" id="MobiDB-lite"/>
    </source>
</evidence>
<comment type="caution">
    <text evidence="2">The sequence shown here is derived from an EMBL/GenBank/DDBJ whole genome shotgun (WGS) entry which is preliminary data.</text>
</comment>
<protein>
    <recommendedName>
        <fullName evidence="4">F-box domain-containing protein</fullName>
    </recommendedName>
</protein>
<dbReference type="EMBL" id="CAXLJM020000141">
    <property type="protein sequence ID" value="CAL8140925.1"/>
    <property type="molecule type" value="Genomic_DNA"/>
</dbReference>
<evidence type="ECO:0000313" key="3">
    <source>
        <dbReference type="Proteomes" id="UP001642540"/>
    </source>
</evidence>
<dbReference type="InterPro" id="IPR036047">
    <property type="entry name" value="F-box-like_dom_sf"/>
</dbReference>
<proteinExistence type="predicted"/>
<dbReference type="Proteomes" id="UP001642540">
    <property type="component" value="Unassembled WGS sequence"/>
</dbReference>
<keyword evidence="3" id="KW-1185">Reference proteome</keyword>
<organism evidence="2 3">
    <name type="scientific">Orchesella dallaii</name>
    <dbReference type="NCBI Taxonomy" id="48710"/>
    <lineage>
        <taxon>Eukaryota</taxon>
        <taxon>Metazoa</taxon>
        <taxon>Ecdysozoa</taxon>
        <taxon>Arthropoda</taxon>
        <taxon>Hexapoda</taxon>
        <taxon>Collembola</taxon>
        <taxon>Entomobryomorpha</taxon>
        <taxon>Entomobryoidea</taxon>
        <taxon>Orchesellidae</taxon>
        <taxon>Orchesellinae</taxon>
        <taxon>Orchesella</taxon>
    </lineage>
</organism>
<sequence length="778" mass="89161">MSAAVEFQSGQRGRFVDSSSPSLRSKKWSLKLGYGADADYCVSSGYYGPLQRSAELGVGIGSQGRIQIFALKLDVRIDKFARELDEIQSGLKPIVLRFIEHINMGRRRVVQQFSQFSQIKISRFHLHLPGRNFTSLDKSTTLKDDTIVSQMNSSDENCLKSPLDLFPIEIWETIFTYLDCQTLLNCYRATECWREELERHKVKFLMIEVFPLISRLIERKDVMNMRLVCGGWKASLDEYFQMHHTHFEVVSFIDILCPEKCVLPRTVGFGLNFTKRFGIRHSYHQENQDFMGGNDFIPGVNPFLNRSISYSEGAFMIVPNLELLAEIRTNFRGVLENFGSHLWHCDLTFLLNDCKFGEEDDNDFGAETVYLLACSFLELMPNLKTLKIGCFHSMWFNWEKYFSYLKTFPLEELISSHPLPQLRDVVTLKFETTVNPLDTAVLRRYSHAQKLLVLSNSSHFTEGVEVEPIGWIRLEELKVVLKMKREGNIQLEHHRLKPSSPIRILSIDYHGGGKKDWILLFTFISHFQDTIQHLGLGLFTRYRFSSKERSPVFPPDGIRMKLPFLETLMIRGGKLNINSLDFIGECLSLKEICFAVEITQTVTTEGNASEIQFHGYLHKMYESNIWRILPKLDIFEVRMDPTYSAVSSPDGLFVTTYTYGIYARSAMRKSRRFMVHQHHNFHQHKQSFSPGTRVEHNISYYEDSGHNAILVAQHGPVGPPLPQPPPCSPAPSHFSLTNNAIIPAAHTESHLSVDESLSTPISYHGYPSPGSFTTTQSC</sequence>